<organism evidence="1">
    <name type="scientific">bioreactor metagenome</name>
    <dbReference type="NCBI Taxonomy" id="1076179"/>
    <lineage>
        <taxon>unclassified sequences</taxon>
        <taxon>metagenomes</taxon>
        <taxon>ecological metagenomes</taxon>
    </lineage>
</organism>
<name>A0A644ZCT2_9ZZZZ</name>
<accession>A0A644ZCT2</accession>
<dbReference type="EMBL" id="VSSQ01008325">
    <property type="protein sequence ID" value="MPM38559.1"/>
    <property type="molecule type" value="Genomic_DNA"/>
</dbReference>
<proteinExistence type="predicted"/>
<comment type="caution">
    <text evidence="1">The sequence shown here is derived from an EMBL/GenBank/DDBJ whole genome shotgun (WGS) entry which is preliminary data.</text>
</comment>
<protein>
    <submittedName>
        <fullName evidence="1">Uncharacterized protein</fullName>
    </submittedName>
</protein>
<dbReference type="AlphaFoldDB" id="A0A644ZCT2"/>
<reference evidence="1" key="1">
    <citation type="submission" date="2019-08" db="EMBL/GenBank/DDBJ databases">
        <authorList>
            <person name="Kucharzyk K."/>
            <person name="Murdoch R.W."/>
            <person name="Higgins S."/>
            <person name="Loffler F."/>
        </authorList>
    </citation>
    <scope>NUCLEOTIDE SEQUENCE</scope>
</reference>
<sequence length="52" mass="6081">MNQKGGFPLDLDLLIAANGKKMQHFYNLPQKEREKLLETITATNRMLNDYKE</sequence>
<evidence type="ECO:0000313" key="1">
    <source>
        <dbReference type="EMBL" id="MPM38559.1"/>
    </source>
</evidence>
<gene>
    <name evidence="1" type="ORF">SDC9_85188</name>
</gene>